<evidence type="ECO:0000256" key="3">
    <source>
        <dbReference type="SAM" id="MobiDB-lite"/>
    </source>
</evidence>
<name>A0A183BC29_9TREM</name>
<dbReference type="InterPro" id="IPR000504">
    <property type="entry name" value="RRM_dom"/>
</dbReference>
<dbReference type="Pfam" id="PF00076">
    <property type="entry name" value="RRM_1"/>
    <property type="match status" value="1"/>
</dbReference>
<proteinExistence type="predicted"/>
<dbReference type="PANTHER" id="PTHR10352">
    <property type="entry name" value="EUKARYOTIC TRANSLATION INITIATION FACTOR 3 SUBUNIT G"/>
    <property type="match status" value="1"/>
</dbReference>
<feature type="domain" description="RRM" evidence="4">
    <location>
        <begin position="182"/>
        <end position="260"/>
    </location>
</feature>
<evidence type="ECO:0000256" key="1">
    <source>
        <dbReference type="ARBA" id="ARBA00022884"/>
    </source>
</evidence>
<feature type="region of interest" description="Disordered" evidence="3">
    <location>
        <begin position="12"/>
        <end position="51"/>
    </location>
</feature>
<organism evidence="5">
    <name type="scientific">Echinostoma caproni</name>
    <dbReference type="NCBI Taxonomy" id="27848"/>
    <lineage>
        <taxon>Eukaryota</taxon>
        <taxon>Metazoa</taxon>
        <taxon>Spiralia</taxon>
        <taxon>Lophotrochozoa</taxon>
        <taxon>Platyhelminthes</taxon>
        <taxon>Trematoda</taxon>
        <taxon>Digenea</taxon>
        <taxon>Plagiorchiida</taxon>
        <taxon>Echinostomata</taxon>
        <taxon>Echinostomatoidea</taxon>
        <taxon>Echinostomatidae</taxon>
        <taxon>Echinostoma</taxon>
    </lineage>
</organism>
<evidence type="ECO:0000256" key="2">
    <source>
        <dbReference type="PROSITE-ProRule" id="PRU00176"/>
    </source>
</evidence>
<reference evidence="5" key="1">
    <citation type="submission" date="2016-06" db="UniProtKB">
        <authorList>
            <consortium name="WormBaseParasite"/>
        </authorList>
    </citation>
    <scope>IDENTIFICATION</scope>
</reference>
<dbReference type="CDD" id="cd12320">
    <property type="entry name" value="RRM6_RBM19_RRM5_MRD1"/>
    <property type="match status" value="1"/>
</dbReference>
<dbReference type="AlphaFoldDB" id="A0A183BC29"/>
<keyword evidence="1 2" id="KW-0694">RNA-binding</keyword>
<dbReference type="SMART" id="SM00360">
    <property type="entry name" value="RRM"/>
    <property type="match status" value="1"/>
</dbReference>
<dbReference type="Gene3D" id="3.30.70.330">
    <property type="match status" value="1"/>
</dbReference>
<protein>
    <submittedName>
        <fullName evidence="5">RRM domain-containing protein</fullName>
    </submittedName>
</protein>
<dbReference type="PROSITE" id="PS50102">
    <property type="entry name" value="RRM"/>
    <property type="match status" value="1"/>
</dbReference>
<dbReference type="WBParaSite" id="ECPE_0001680701-mRNA-1">
    <property type="protein sequence ID" value="ECPE_0001680701-mRNA-1"/>
    <property type="gene ID" value="ECPE_0001680701"/>
</dbReference>
<sequence>LYLQWLPHGALTSDADEVNGGQNDKDHKPNSSSVREIQRSKQKRRLEHGTGYSVKLEDSTADAEAQFELITSLSTEDMATQTLVNRRRKLSEADVEDEADQDEQNDAGELLESTTSSIKSKGDKLKVRNYENKKARLRRQVSKIDAAETAVESESACDRSDTVTTELAPNKLKVEERKPNKPVLIVRNIPFQATQDELTELFRPVGGLLHVRLPQKAAGGHRGFGFVEFNTIDQAQAARETLGSDTHFLGRRLQIEFAKG</sequence>
<feature type="compositionally biased region" description="Acidic residues" evidence="3">
    <location>
        <begin position="93"/>
        <end position="106"/>
    </location>
</feature>
<accession>A0A183BC29</accession>
<dbReference type="InterPro" id="IPR035979">
    <property type="entry name" value="RBD_domain_sf"/>
</dbReference>
<evidence type="ECO:0000313" key="5">
    <source>
        <dbReference type="WBParaSite" id="ECPE_0001680701-mRNA-1"/>
    </source>
</evidence>
<dbReference type="InterPro" id="IPR012677">
    <property type="entry name" value="Nucleotide-bd_a/b_plait_sf"/>
</dbReference>
<dbReference type="SUPFAM" id="SSF54928">
    <property type="entry name" value="RNA-binding domain, RBD"/>
    <property type="match status" value="1"/>
</dbReference>
<evidence type="ECO:0000259" key="4">
    <source>
        <dbReference type="PROSITE" id="PS50102"/>
    </source>
</evidence>
<feature type="region of interest" description="Disordered" evidence="3">
    <location>
        <begin position="90"/>
        <end position="123"/>
    </location>
</feature>
<dbReference type="GO" id="GO:0003723">
    <property type="term" value="F:RNA binding"/>
    <property type="evidence" value="ECO:0007669"/>
    <property type="project" value="UniProtKB-UniRule"/>
</dbReference>